<protein>
    <recommendedName>
        <fullName evidence="2">LDB19 N-terminal domain-containing protein</fullName>
    </recommendedName>
</protein>
<dbReference type="Proteomes" id="UP000190776">
    <property type="component" value="Unassembled WGS sequence"/>
</dbReference>
<evidence type="ECO:0000259" key="2">
    <source>
        <dbReference type="Pfam" id="PF13002"/>
    </source>
</evidence>
<dbReference type="InterPro" id="IPR014752">
    <property type="entry name" value="Arrestin-like_C"/>
</dbReference>
<dbReference type="STRING" id="420778.A0A1S8BDG4"/>
<evidence type="ECO:0000256" key="1">
    <source>
        <dbReference type="SAM" id="MobiDB-lite"/>
    </source>
</evidence>
<feature type="compositionally biased region" description="Basic and acidic residues" evidence="1">
    <location>
        <begin position="243"/>
        <end position="252"/>
    </location>
</feature>
<organism evidence="3 4">
    <name type="scientific">Diplodia seriata</name>
    <dbReference type="NCBI Taxonomy" id="420778"/>
    <lineage>
        <taxon>Eukaryota</taxon>
        <taxon>Fungi</taxon>
        <taxon>Dikarya</taxon>
        <taxon>Ascomycota</taxon>
        <taxon>Pezizomycotina</taxon>
        <taxon>Dothideomycetes</taxon>
        <taxon>Dothideomycetes incertae sedis</taxon>
        <taxon>Botryosphaeriales</taxon>
        <taxon>Botryosphaeriaceae</taxon>
        <taxon>Diplodia</taxon>
    </lineage>
</organism>
<evidence type="ECO:0000313" key="3">
    <source>
        <dbReference type="EMBL" id="OMP85549.1"/>
    </source>
</evidence>
<feature type="region of interest" description="Disordered" evidence="1">
    <location>
        <begin position="224"/>
        <end position="252"/>
    </location>
</feature>
<dbReference type="Gene3D" id="2.60.40.640">
    <property type="match status" value="1"/>
</dbReference>
<sequence>MVFRIALPHPLPPLINSPSEASDVYVPGEIEFSSAPDSTISSITLALVQTSRFKTHRPTSPTSFLCFGLSTGNDLTAEETTEIDRWSFSHPATTALSSGLKAFHFTVVIPGHLPATTSTPIADISYHISATINTSTAISTTSNTASKPLHIRRLLALPIGLTTLDYRRRFPDCNVPTSLSIPAIFRPLDTCTARLTLLNTADRWLRVHKVQWRVEECTQILSPSYSPSSSLHHRHAATASTSSEKHEPNHEQHVRAIASGEHHVTPSEIGALYGSHISELRLDEIAFGITVPEKARMACTLRQKNHADTLGCGDDDAEERPPDYAWSGSCGGGGGGDGGDGGRYQCQHLTERPPPLLQDDDGDGCGVLVQKESRRDSSVDVRAGRAISVSHTLVLEITGKEIRVDGVTGEQLSLGPIIPKVYGARYEIVVSEWSHCADIGGGACGLSRLSGVDFGAVGAASPPSYESVVDAS</sequence>
<reference evidence="3 4" key="1">
    <citation type="submission" date="2017-01" db="EMBL/GenBank/DDBJ databases">
        <title>Draft genome sequence of Diplodia seriata F98.1, a fungal species involved in grapevine trunk diseases.</title>
        <authorList>
            <person name="Robert-Siegwald G."/>
            <person name="Vallet J."/>
            <person name="Abou-Mansour E."/>
            <person name="Xu J."/>
            <person name="Rey P."/>
            <person name="Bertsch C."/>
            <person name="Rego C."/>
            <person name="Larignon P."/>
            <person name="Fontaine F."/>
            <person name="Lebrun M.-H."/>
        </authorList>
    </citation>
    <scope>NUCLEOTIDE SEQUENCE [LARGE SCALE GENOMIC DNA]</scope>
    <source>
        <strain evidence="3 4">F98.1</strain>
    </source>
</reference>
<proteinExistence type="predicted"/>
<dbReference type="Pfam" id="PF13002">
    <property type="entry name" value="LDB19"/>
    <property type="match status" value="1"/>
</dbReference>
<dbReference type="EMBL" id="MSZU01000084">
    <property type="protein sequence ID" value="OMP85549.1"/>
    <property type="molecule type" value="Genomic_DNA"/>
</dbReference>
<comment type="caution">
    <text evidence="3">The sequence shown here is derived from an EMBL/GenBank/DDBJ whole genome shotgun (WGS) entry which is preliminary data.</text>
</comment>
<dbReference type="InterPro" id="IPR024391">
    <property type="entry name" value="LDB19_N"/>
</dbReference>
<accession>A0A1S8BDG4</accession>
<feature type="domain" description="LDB19 N-terminal" evidence="2">
    <location>
        <begin position="77"/>
        <end position="222"/>
    </location>
</feature>
<evidence type="ECO:0000313" key="4">
    <source>
        <dbReference type="Proteomes" id="UP000190776"/>
    </source>
</evidence>
<gene>
    <name evidence="3" type="ORF">BK809_0004220</name>
</gene>
<name>A0A1S8BDG4_9PEZI</name>
<dbReference type="AlphaFoldDB" id="A0A1S8BDG4"/>
<dbReference type="OrthoDB" id="3832628at2759"/>